<dbReference type="Proteomes" id="UP000366872">
    <property type="component" value="Unassembled WGS sequence"/>
</dbReference>
<dbReference type="SUPFAM" id="SSF56925">
    <property type="entry name" value="OMPA-like"/>
    <property type="match status" value="1"/>
</dbReference>
<feature type="chain" id="PRO_5025594681" description="Outer membrane protein beta-barrel domain-containing protein" evidence="2">
    <location>
        <begin position="26"/>
        <end position="209"/>
    </location>
</feature>
<dbReference type="InterPro" id="IPR027385">
    <property type="entry name" value="Beta-barrel_OMP"/>
</dbReference>
<accession>A0A6C2U3V3</accession>
<gene>
    <name evidence="4" type="ORF">PDESU_03128</name>
</gene>
<evidence type="ECO:0000313" key="5">
    <source>
        <dbReference type="Proteomes" id="UP000366872"/>
    </source>
</evidence>
<dbReference type="RefSeq" id="WP_136080037.1">
    <property type="nucleotide sequence ID" value="NZ_CAAHFG010000001.1"/>
</dbReference>
<sequence length="209" mass="22556">MGKKAYCILFAALLVSAFVGTSANAQMQKGSEARFAIGATFASGMLDVNDYITDMYEANGYEIDSFVLPVGLTFVGGYRFGFGMEILGDFGPVSLIMVDDGSDDVYLNVDVPVGLTVGYAFFTAKPVSPYVRGGFRYHFTGGDFTEDSEPGIYLAGGVNFFSNKGVQLQLEVAYDGSTVTYRPPEDSGIYYPWEEIEPGGLLVSIRAAF</sequence>
<reference evidence="4 5" key="1">
    <citation type="submission" date="2019-04" db="EMBL/GenBank/DDBJ databases">
        <authorList>
            <person name="Van Vliet M D."/>
        </authorList>
    </citation>
    <scope>NUCLEOTIDE SEQUENCE [LARGE SCALE GENOMIC DNA]</scope>
    <source>
        <strain evidence="4 5">F1</strain>
    </source>
</reference>
<dbReference type="InterPro" id="IPR011250">
    <property type="entry name" value="OMP/PagP_B-barrel"/>
</dbReference>
<proteinExistence type="predicted"/>
<name>A0A6C2U3V3_PONDE</name>
<evidence type="ECO:0000256" key="1">
    <source>
        <dbReference type="ARBA" id="ARBA00022729"/>
    </source>
</evidence>
<evidence type="ECO:0000256" key="2">
    <source>
        <dbReference type="SAM" id="SignalP"/>
    </source>
</evidence>
<feature type="signal peptide" evidence="2">
    <location>
        <begin position="1"/>
        <end position="25"/>
    </location>
</feature>
<dbReference type="EMBL" id="CAAHFG010000001">
    <property type="protein sequence ID" value="VGO14565.1"/>
    <property type="molecule type" value="Genomic_DNA"/>
</dbReference>
<keyword evidence="5" id="KW-1185">Reference proteome</keyword>
<dbReference type="AlphaFoldDB" id="A0A6C2U3V3"/>
<feature type="domain" description="Outer membrane protein beta-barrel" evidence="3">
    <location>
        <begin position="13"/>
        <end position="174"/>
    </location>
</feature>
<protein>
    <recommendedName>
        <fullName evidence="3">Outer membrane protein beta-barrel domain-containing protein</fullName>
    </recommendedName>
</protein>
<evidence type="ECO:0000313" key="4">
    <source>
        <dbReference type="EMBL" id="VGO14565.1"/>
    </source>
</evidence>
<keyword evidence="1 2" id="KW-0732">Signal</keyword>
<organism evidence="4 5">
    <name type="scientific">Pontiella desulfatans</name>
    <dbReference type="NCBI Taxonomy" id="2750659"/>
    <lineage>
        <taxon>Bacteria</taxon>
        <taxon>Pseudomonadati</taxon>
        <taxon>Kiritimatiellota</taxon>
        <taxon>Kiritimatiellia</taxon>
        <taxon>Kiritimatiellales</taxon>
        <taxon>Pontiellaceae</taxon>
        <taxon>Pontiella</taxon>
    </lineage>
</organism>
<evidence type="ECO:0000259" key="3">
    <source>
        <dbReference type="Pfam" id="PF13505"/>
    </source>
</evidence>
<dbReference type="Pfam" id="PF13505">
    <property type="entry name" value="OMP_b-brl"/>
    <property type="match status" value="1"/>
</dbReference>